<dbReference type="RefSeq" id="XP_020123693.1">
    <property type="nucleotide sequence ID" value="XM_020260915.1"/>
</dbReference>
<gene>
    <name evidence="2" type="ORF">UA08_01269</name>
</gene>
<sequence>MNQLRKCQSVNFDLHGMSQQGSERLSYPVTELQAYPQSLPIQPSVPSLQFSPPQRAEILSTDRLSVPPRLLEANGPISPLFLDTQEGGIDHALKSETISSPRSFFDLDQTDKYDLTPFHDLGIDDDSLRYDDAKKVVEGSKELQGGSAREEQEPDDNGVEKANLPKRLTDAIQLVIMDQQRVSGMRIQLSEMRSGLNRSRDVQVSQWADAARELKVLLSKTPFEAPDPASITTQLHTLETIKKYSDDYLKQENDYQDFQRQLETEEHYLQRRETKLAELLRLSWESQVQELDTHSADSRFGVHRGTSPTWTLADDNSDYASTSSSSHKGMHPLVEKYLSSMGDVRIYRERLDDLSVEYTEVIERQASRKLVNLPLDQESQEFLSNFETERHELERILNDKIEAAEVSRLQCERAGVSLPADIQAEGLNTQFDMAIKQGLPLNRDLLWLSELDDCNPFFELANSGKFDAYHFINLWIFHQLRHSTSFIHRFKANPRLQSPGLDDDALSQWVVRLWFQDSIRKITPPLRTASEIDAE</sequence>
<dbReference type="STRING" id="1441469.A0A1Q5QC89"/>
<protein>
    <submittedName>
        <fullName evidence="2">Uncharacterized protein</fullName>
    </submittedName>
</protein>
<reference evidence="2 3" key="1">
    <citation type="submission" date="2015-06" db="EMBL/GenBank/DDBJ databases">
        <title>Talaromyces atroroseus IBT 11181 draft genome.</title>
        <authorList>
            <person name="Rasmussen K.B."/>
            <person name="Rasmussen S."/>
            <person name="Petersen B."/>
            <person name="Sicheritz-Ponten T."/>
            <person name="Mortensen U.H."/>
            <person name="Thrane U."/>
        </authorList>
    </citation>
    <scope>NUCLEOTIDE SEQUENCE [LARGE SCALE GENOMIC DNA]</scope>
    <source>
        <strain evidence="2 3">IBT 11181</strain>
    </source>
</reference>
<accession>A0A1Q5QC89</accession>
<dbReference type="OrthoDB" id="3553547at2759"/>
<comment type="caution">
    <text evidence="2">The sequence shown here is derived from an EMBL/GenBank/DDBJ whole genome shotgun (WGS) entry which is preliminary data.</text>
</comment>
<name>A0A1Q5QC89_TALAT</name>
<organism evidence="2 3">
    <name type="scientific">Talaromyces atroroseus</name>
    <dbReference type="NCBI Taxonomy" id="1441469"/>
    <lineage>
        <taxon>Eukaryota</taxon>
        <taxon>Fungi</taxon>
        <taxon>Dikarya</taxon>
        <taxon>Ascomycota</taxon>
        <taxon>Pezizomycotina</taxon>
        <taxon>Eurotiomycetes</taxon>
        <taxon>Eurotiomycetidae</taxon>
        <taxon>Eurotiales</taxon>
        <taxon>Trichocomaceae</taxon>
        <taxon>Talaromyces</taxon>
        <taxon>Talaromyces sect. Trachyspermi</taxon>
    </lineage>
</organism>
<proteinExistence type="predicted"/>
<keyword evidence="3" id="KW-1185">Reference proteome</keyword>
<evidence type="ECO:0000313" key="2">
    <source>
        <dbReference type="EMBL" id="OKL63572.1"/>
    </source>
</evidence>
<dbReference type="AlphaFoldDB" id="A0A1Q5QC89"/>
<dbReference type="GeneID" id="31001024"/>
<feature type="region of interest" description="Disordered" evidence="1">
    <location>
        <begin position="139"/>
        <end position="162"/>
    </location>
</feature>
<dbReference type="Proteomes" id="UP000214365">
    <property type="component" value="Unassembled WGS sequence"/>
</dbReference>
<dbReference type="EMBL" id="LFMY01000002">
    <property type="protein sequence ID" value="OKL63572.1"/>
    <property type="molecule type" value="Genomic_DNA"/>
</dbReference>
<evidence type="ECO:0000313" key="3">
    <source>
        <dbReference type="Proteomes" id="UP000214365"/>
    </source>
</evidence>
<evidence type="ECO:0000256" key="1">
    <source>
        <dbReference type="SAM" id="MobiDB-lite"/>
    </source>
</evidence>